<dbReference type="GO" id="GO:0019843">
    <property type="term" value="F:rRNA binding"/>
    <property type="evidence" value="ECO:0007669"/>
    <property type="project" value="TreeGrafter"/>
</dbReference>
<dbReference type="AlphaFoldDB" id="D8M977"/>
<dbReference type="InParanoid" id="D8M977"/>
<dbReference type="PANTHER" id="PTHR42698:SF1">
    <property type="entry name" value="GTPASE ERA, MITOCHONDRIAL"/>
    <property type="match status" value="1"/>
</dbReference>
<dbReference type="OrthoDB" id="8954335at2759"/>
<dbReference type="GO" id="GO:0043024">
    <property type="term" value="F:ribosomal small subunit binding"/>
    <property type="evidence" value="ECO:0007669"/>
    <property type="project" value="TreeGrafter"/>
</dbReference>
<dbReference type="GeneID" id="24923309"/>
<dbReference type="Gene3D" id="3.40.50.300">
    <property type="entry name" value="P-loop containing nucleotide triphosphate hydrolases"/>
    <property type="match status" value="1"/>
</dbReference>
<proteinExistence type="predicted"/>
<sequence>MLICLTISTANQYEKHLGNVSETTLESLDALITLFDASMPLTPLQREVLNKSCEISYHNNAPLYIALNKTDLVEPKIKLLDLSNTLSEWIWHKKMEMINKTANPTLEQLQWENEELFMISALQRDETDGILKSLYKKAKPGEWKFKSQEVTNLSLDERAHEIQIPFDWTMQAKGWNDGVYCETISLPDEAQLRALRVIKKRVEKTAANDLSKLKGEPVNVSVSLELSQN</sequence>
<evidence type="ECO:0000313" key="1">
    <source>
        <dbReference type="EMBL" id="CBK24616.2"/>
    </source>
</evidence>
<dbReference type="EMBL" id="FN668688">
    <property type="protein sequence ID" value="CBK24616.2"/>
    <property type="molecule type" value="Genomic_DNA"/>
</dbReference>
<dbReference type="Proteomes" id="UP000008312">
    <property type="component" value="Unassembled WGS sequence"/>
</dbReference>
<keyword evidence="2" id="KW-1185">Reference proteome</keyword>
<reference evidence="1" key="1">
    <citation type="submission" date="2010-02" db="EMBL/GenBank/DDBJ databases">
        <title>Sequencing and annotation of the Blastocystis hominis genome.</title>
        <authorList>
            <person name="Wincker P."/>
        </authorList>
    </citation>
    <scope>NUCLEOTIDE SEQUENCE</scope>
    <source>
        <strain evidence="1">Singapore isolate B</strain>
    </source>
</reference>
<dbReference type="RefSeq" id="XP_012898664.1">
    <property type="nucleotide sequence ID" value="XM_013043210.1"/>
</dbReference>
<dbReference type="InterPro" id="IPR027417">
    <property type="entry name" value="P-loop_NTPase"/>
</dbReference>
<dbReference type="SUPFAM" id="SSF52540">
    <property type="entry name" value="P-loop containing nucleoside triphosphate hydrolases"/>
    <property type="match status" value="1"/>
</dbReference>
<evidence type="ECO:0000313" key="2">
    <source>
        <dbReference type="Proteomes" id="UP000008312"/>
    </source>
</evidence>
<gene>
    <name evidence="1" type="ORF">GSBLH_T00007185001</name>
</gene>
<dbReference type="InterPro" id="IPR005662">
    <property type="entry name" value="GTPase_Era-like"/>
</dbReference>
<protein>
    <submittedName>
        <fullName evidence="1">Uncharacterized protein</fullName>
    </submittedName>
</protein>
<dbReference type="GO" id="GO:0005525">
    <property type="term" value="F:GTP binding"/>
    <property type="evidence" value="ECO:0007669"/>
    <property type="project" value="InterPro"/>
</dbReference>
<organism evidence="1">
    <name type="scientific">Blastocystis hominis</name>
    <dbReference type="NCBI Taxonomy" id="12968"/>
    <lineage>
        <taxon>Eukaryota</taxon>
        <taxon>Sar</taxon>
        <taxon>Stramenopiles</taxon>
        <taxon>Bigyra</taxon>
        <taxon>Opalozoa</taxon>
        <taxon>Opalinata</taxon>
        <taxon>Blastocystidae</taxon>
        <taxon>Blastocystis</taxon>
    </lineage>
</organism>
<dbReference type="GO" id="GO:0000028">
    <property type="term" value="P:ribosomal small subunit assembly"/>
    <property type="evidence" value="ECO:0007669"/>
    <property type="project" value="TreeGrafter"/>
</dbReference>
<accession>D8M977</accession>
<name>D8M977_BLAHO</name>
<dbReference type="PANTHER" id="PTHR42698">
    <property type="entry name" value="GTPASE ERA"/>
    <property type="match status" value="1"/>
</dbReference>